<sequence>MINLPSRAVMERLGMTQVDEFEHPRVARGSPLRPHVRYRMQPDHASVR</sequence>
<dbReference type="OrthoDB" id="3533156at2"/>
<name>A0A4R9BBB0_9MICO</name>
<organism evidence="1 2">
    <name type="scientific">Cryobacterium fucosi</name>
    <dbReference type="NCBI Taxonomy" id="1259157"/>
    <lineage>
        <taxon>Bacteria</taxon>
        <taxon>Bacillati</taxon>
        <taxon>Actinomycetota</taxon>
        <taxon>Actinomycetes</taxon>
        <taxon>Micrococcales</taxon>
        <taxon>Microbacteriaceae</taxon>
        <taxon>Cryobacterium</taxon>
    </lineage>
</organism>
<keyword evidence="2" id="KW-1185">Reference proteome</keyword>
<comment type="caution">
    <text evidence="1">The sequence shown here is derived from an EMBL/GenBank/DDBJ whole genome shotgun (WGS) entry which is preliminary data.</text>
</comment>
<evidence type="ECO:0000313" key="2">
    <source>
        <dbReference type="Proteomes" id="UP000298313"/>
    </source>
</evidence>
<protein>
    <submittedName>
        <fullName evidence="1">N-acetyltransferase</fullName>
    </submittedName>
</protein>
<dbReference type="RefSeq" id="WP_134522765.1">
    <property type="nucleotide sequence ID" value="NZ_SOHH01000048.1"/>
</dbReference>
<dbReference type="GO" id="GO:0016740">
    <property type="term" value="F:transferase activity"/>
    <property type="evidence" value="ECO:0007669"/>
    <property type="project" value="UniProtKB-KW"/>
</dbReference>
<evidence type="ECO:0000313" key="1">
    <source>
        <dbReference type="EMBL" id="TFD80063.1"/>
    </source>
</evidence>
<dbReference type="SUPFAM" id="SSF55729">
    <property type="entry name" value="Acyl-CoA N-acyltransferases (Nat)"/>
    <property type="match status" value="1"/>
</dbReference>
<dbReference type="EMBL" id="SOHH01000048">
    <property type="protein sequence ID" value="TFD80063.1"/>
    <property type="molecule type" value="Genomic_DNA"/>
</dbReference>
<keyword evidence="1" id="KW-0808">Transferase</keyword>
<accession>A0A4R9BBB0</accession>
<reference evidence="1 2" key="1">
    <citation type="submission" date="2019-03" db="EMBL/GenBank/DDBJ databases">
        <title>Genomics of glacier-inhabiting Cryobacterium strains.</title>
        <authorList>
            <person name="Liu Q."/>
            <person name="Xin Y.-H."/>
        </authorList>
    </citation>
    <scope>NUCLEOTIDE SEQUENCE [LARGE SCALE GENOMIC DNA]</scope>
    <source>
        <strain evidence="1 2">Hh4</strain>
    </source>
</reference>
<gene>
    <name evidence="1" type="ORF">E3T48_05200</name>
</gene>
<dbReference type="InterPro" id="IPR016181">
    <property type="entry name" value="Acyl_CoA_acyltransferase"/>
</dbReference>
<proteinExistence type="predicted"/>
<dbReference type="Proteomes" id="UP000298313">
    <property type="component" value="Unassembled WGS sequence"/>
</dbReference>
<dbReference type="Gene3D" id="3.40.630.30">
    <property type="match status" value="1"/>
</dbReference>
<dbReference type="AlphaFoldDB" id="A0A4R9BBB0"/>